<evidence type="ECO:0000313" key="1">
    <source>
        <dbReference type="EMBL" id="EPH43201.1"/>
    </source>
</evidence>
<evidence type="ECO:0000313" key="2">
    <source>
        <dbReference type="Proteomes" id="UP000014629"/>
    </source>
</evidence>
<proteinExistence type="predicted"/>
<reference evidence="1 2" key="1">
    <citation type="submission" date="2013-02" db="EMBL/GenBank/DDBJ databases">
        <title>Draft Genome Sequence of Streptomyces aurantiacus, Which Produces Setomimycin.</title>
        <authorList>
            <person name="Gruening B.A."/>
            <person name="Praeg A."/>
            <person name="Erxleben A."/>
            <person name="Guenther S."/>
            <person name="Mueller M."/>
        </authorList>
    </citation>
    <scope>NUCLEOTIDE SEQUENCE [LARGE SCALE GENOMIC DNA]</scope>
    <source>
        <strain evidence="1 2">JA 4570</strain>
    </source>
</reference>
<keyword evidence="2" id="KW-1185">Reference proteome</keyword>
<organism evidence="1 2">
    <name type="scientific">Streptomyces aurantiacus JA 4570</name>
    <dbReference type="NCBI Taxonomy" id="1286094"/>
    <lineage>
        <taxon>Bacteria</taxon>
        <taxon>Bacillati</taxon>
        <taxon>Actinomycetota</taxon>
        <taxon>Actinomycetes</taxon>
        <taxon>Kitasatosporales</taxon>
        <taxon>Streptomycetaceae</taxon>
        <taxon>Streptomyces</taxon>
        <taxon>Streptomyces aurantiacus group</taxon>
    </lineage>
</organism>
<dbReference type="EMBL" id="AOPZ01000176">
    <property type="protein sequence ID" value="EPH43201.1"/>
    <property type="molecule type" value="Genomic_DNA"/>
</dbReference>
<dbReference type="Proteomes" id="UP000014629">
    <property type="component" value="Unassembled WGS sequence"/>
</dbReference>
<accession>S3ZHW2</accession>
<protein>
    <submittedName>
        <fullName evidence="1">Uncharacterized protein</fullName>
    </submittedName>
</protein>
<dbReference type="AlphaFoldDB" id="S3ZHW2"/>
<gene>
    <name evidence="1" type="ORF">STRAU_3731</name>
</gene>
<comment type="caution">
    <text evidence="1">The sequence shown here is derived from an EMBL/GenBank/DDBJ whole genome shotgun (WGS) entry which is preliminary data.</text>
</comment>
<sequence length="33" mass="3535">MIGRANERGRLSLGCRGSRPVAGLVVRRSLVVV</sequence>
<name>S3ZHW2_9ACTN</name>